<dbReference type="AlphaFoldDB" id="A0A2S6IEK1"/>
<dbReference type="PANTHER" id="PTHR30055">
    <property type="entry name" value="HTH-TYPE TRANSCRIPTIONAL REGULATOR RUTR"/>
    <property type="match status" value="1"/>
</dbReference>
<feature type="DNA-binding region" description="H-T-H motif" evidence="4">
    <location>
        <begin position="33"/>
        <end position="52"/>
    </location>
</feature>
<protein>
    <submittedName>
        <fullName evidence="6">AcrR family transcriptional regulator</fullName>
    </submittedName>
</protein>
<sequence length="195" mass="20275">MGTIRAQQKAQTRQALLREARDLFAARGYADVSLSDVVAAAGVTKGALYHHFDGKVSLFRAVLEQVQHDVADAVVAAAGASEDAWTQLVDGCHAFLAASVSADVRQVMLVDGPAVLGWQEWRAADEAASGRHLAGALTALVDAGVIAPQPIAPLTRLLSGAMNEAALWLAGSGNPQDLTDTTAALDRLLGALRNG</sequence>
<dbReference type="InterPro" id="IPR050109">
    <property type="entry name" value="HTH-type_TetR-like_transc_reg"/>
</dbReference>
<evidence type="ECO:0000256" key="4">
    <source>
        <dbReference type="PROSITE-ProRule" id="PRU00335"/>
    </source>
</evidence>
<keyword evidence="2 4" id="KW-0238">DNA-binding</keyword>
<dbReference type="Gene3D" id="1.10.357.10">
    <property type="entry name" value="Tetracycline Repressor, domain 2"/>
    <property type="match status" value="1"/>
</dbReference>
<dbReference type="InterPro" id="IPR001647">
    <property type="entry name" value="HTH_TetR"/>
</dbReference>
<dbReference type="RefSeq" id="WP_211291194.1">
    <property type="nucleotide sequence ID" value="NZ_PTJD01000013.1"/>
</dbReference>
<organism evidence="6 7">
    <name type="scientific">Kineococcus xinjiangensis</name>
    <dbReference type="NCBI Taxonomy" id="512762"/>
    <lineage>
        <taxon>Bacteria</taxon>
        <taxon>Bacillati</taxon>
        <taxon>Actinomycetota</taxon>
        <taxon>Actinomycetes</taxon>
        <taxon>Kineosporiales</taxon>
        <taxon>Kineosporiaceae</taxon>
        <taxon>Kineococcus</taxon>
    </lineage>
</organism>
<dbReference type="GO" id="GO:0003700">
    <property type="term" value="F:DNA-binding transcription factor activity"/>
    <property type="evidence" value="ECO:0007669"/>
    <property type="project" value="TreeGrafter"/>
</dbReference>
<comment type="caution">
    <text evidence="6">The sequence shown here is derived from an EMBL/GenBank/DDBJ whole genome shotgun (WGS) entry which is preliminary data.</text>
</comment>
<dbReference type="InterPro" id="IPR023772">
    <property type="entry name" value="DNA-bd_HTH_TetR-type_CS"/>
</dbReference>
<reference evidence="6 7" key="1">
    <citation type="submission" date="2018-02" db="EMBL/GenBank/DDBJ databases">
        <title>Genomic Encyclopedia of Archaeal and Bacterial Type Strains, Phase II (KMG-II): from individual species to whole genera.</title>
        <authorList>
            <person name="Goeker M."/>
        </authorList>
    </citation>
    <scope>NUCLEOTIDE SEQUENCE [LARGE SCALE GENOMIC DNA]</scope>
    <source>
        <strain evidence="6 7">DSM 22857</strain>
    </source>
</reference>
<dbReference type="PROSITE" id="PS50977">
    <property type="entry name" value="HTH_TETR_2"/>
    <property type="match status" value="1"/>
</dbReference>
<dbReference type="InterPro" id="IPR009057">
    <property type="entry name" value="Homeodomain-like_sf"/>
</dbReference>
<evidence type="ECO:0000313" key="6">
    <source>
        <dbReference type="EMBL" id="PPK92616.1"/>
    </source>
</evidence>
<dbReference type="GO" id="GO:0000976">
    <property type="term" value="F:transcription cis-regulatory region binding"/>
    <property type="evidence" value="ECO:0007669"/>
    <property type="project" value="TreeGrafter"/>
</dbReference>
<dbReference type="Pfam" id="PF21351">
    <property type="entry name" value="TetR_C_41"/>
    <property type="match status" value="1"/>
</dbReference>
<evidence type="ECO:0000259" key="5">
    <source>
        <dbReference type="PROSITE" id="PS50977"/>
    </source>
</evidence>
<dbReference type="Pfam" id="PF00440">
    <property type="entry name" value="TetR_N"/>
    <property type="match status" value="1"/>
</dbReference>
<dbReference type="PRINTS" id="PR00455">
    <property type="entry name" value="HTHTETR"/>
</dbReference>
<proteinExistence type="predicted"/>
<dbReference type="PROSITE" id="PS01081">
    <property type="entry name" value="HTH_TETR_1"/>
    <property type="match status" value="1"/>
</dbReference>
<keyword evidence="7" id="KW-1185">Reference proteome</keyword>
<evidence type="ECO:0000256" key="2">
    <source>
        <dbReference type="ARBA" id="ARBA00023125"/>
    </source>
</evidence>
<accession>A0A2S6IEK1</accession>
<name>A0A2S6IEK1_9ACTN</name>
<gene>
    <name evidence="6" type="ORF">CLV92_11345</name>
</gene>
<dbReference type="InterPro" id="IPR049484">
    <property type="entry name" value="Rv0078-like_C"/>
</dbReference>
<dbReference type="SUPFAM" id="SSF46689">
    <property type="entry name" value="Homeodomain-like"/>
    <property type="match status" value="1"/>
</dbReference>
<feature type="domain" description="HTH tetR-type" evidence="5">
    <location>
        <begin position="10"/>
        <end position="70"/>
    </location>
</feature>
<dbReference type="Proteomes" id="UP000239485">
    <property type="component" value="Unassembled WGS sequence"/>
</dbReference>
<evidence type="ECO:0000256" key="1">
    <source>
        <dbReference type="ARBA" id="ARBA00023015"/>
    </source>
</evidence>
<evidence type="ECO:0000313" key="7">
    <source>
        <dbReference type="Proteomes" id="UP000239485"/>
    </source>
</evidence>
<keyword evidence="1" id="KW-0805">Transcription regulation</keyword>
<dbReference type="PANTHER" id="PTHR30055:SF234">
    <property type="entry name" value="HTH-TYPE TRANSCRIPTIONAL REGULATOR BETI"/>
    <property type="match status" value="1"/>
</dbReference>
<keyword evidence="3" id="KW-0804">Transcription</keyword>
<dbReference type="EMBL" id="PTJD01000013">
    <property type="protein sequence ID" value="PPK92616.1"/>
    <property type="molecule type" value="Genomic_DNA"/>
</dbReference>
<evidence type="ECO:0000256" key="3">
    <source>
        <dbReference type="ARBA" id="ARBA00023163"/>
    </source>
</evidence>